<dbReference type="EMBL" id="CP111026">
    <property type="protein sequence ID" value="WAR27703.1"/>
    <property type="molecule type" value="Genomic_DNA"/>
</dbReference>
<feature type="region of interest" description="Disordered" evidence="1">
    <location>
        <begin position="23"/>
        <end position="46"/>
    </location>
</feature>
<name>A0ABY7FZR5_MYAAR</name>
<evidence type="ECO:0000256" key="1">
    <source>
        <dbReference type="SAM" id="MobiDB-lite"/>
    </source>
</evidence>
<evidence type="ECO:0000313" key="3">
    <source>
        <dbReference type="Proteomes" id="UP001164746"/>
    </source>
</evidence>
<dbReference type="InterPro" id="IPR011029">
    <property type="entry name" value="DEATH-like_dom_sf"/>
</dbReference>
<feature type="compositionally biased region" description="Basic and acidic residues" evidence="1">
    <location>
        <begin position="28"/>
        <end position="37"/>
    </location>
</feature>
<feature type="region of interest" description="Disordered" evidence="1">
    <location>
        <begin position="84"/>
        <end position="115"/>
    </location>
</feature>
<sequence length="344" mass="38596">MYSTGETTIMATFTGKCQVLSQTGSKHQTTDKVKGVHDDDDDNVRFSNEQKKTNQHTIKHNSMHARTGSDSYLQVSGLYTESKGIKKDLHPNEHKSSKSTNTATGHQKLQNSRSEGYVCVSYSESGTTDREEGATKSREPIGDSCVNCSVLQLTEQSSKNNKRGEKCLCNELTLITASIDIKRKDGLPAIPNQQTNSGKLASAKEKPNLLIQEQNCSISFSPKKNGPQTGATLSDKNPINKNNEEQNTLQAVIQDNYTSLVHNPVLDARELSDHLYEGRIISLEEYNRIFNKIHESKSKTDENRFFLMFLSTLRIDKDKMIEVLYKSAHYQFITVFFSDKENGV</sequence>
<gene>
    <name evidence="2" type="ORF">MAR_013407</name>
</gene>
<feature type="compositionally biased region" description="Basic and acidic residues" evidence="1">
    <location>
        <begin position="84"/>
        <end position="96"/>
    </location>
</feature>
<feature type="region of interest" description="Disordered" evidence="1">
    <location>
        <begin position="219"/>
        <end position="240"/>
    </location>
</feature>
<protein>
    <submittedName>
        <fullName evidence="2">Uncharacterized protein</fullName>
    </submittedName>
</protein>
<organism evidence="2 3">
    <name type="scientific">Mya arenaria</name>
    <name type="common">Soft-shell clam</name>
    <dbReference type="NCBI Taxonomy" id="6604"/>
    <lineage>
        <taxon>Eukaryota</taxon>
        <taxon>Metazoa</taxon>
        <taxon>Spiralia</taxon>
        <taxon>Lophotrochozoa</taxon>
        <taxon>Mollusca</taxon>
        <taxon>Bivalvia</taxon>
        <taxon>Autobranchia</taxon>
        <taxon>Heteroconchia</taxon>
        <taxon>Euheterodonta</taxon>
        <taxon>Imparidentia</taxon>
        <taxon>Neoheterodontei</taxon>
        <taxon>Myida</taxon>
        <taxon>Myoidea</taxon>
        <taxon>Myidae</taxon>
        <taxon>Mya</taxon>
    </lineage>
</organism>
<evidence type="ECO:0000313" key="2">
    <source>
        <dbReference type="EMBL" id="WAR27703.1"/>
    </source>
</evidence>
<dbReference type="Proteomes" id="UP001164746">
    <property type="component" value="Chromosome 15"/>
</dbReference>
<dbReference type="CDD" id="cd01671">
    <property type="entry name" value="CARD"/>
    <property type="match status" value="1"/>
</dbReference>
<accession>A0ABY7FZR5</accession>
<feature type="compositionally biased region" description="Polar residues" evidence="1">
    <location>
        <begin position="98"/>
        <end position="114"/>
    </location>
</feature>
<proteinExistence type="predicted"/>
<reference evidence="2" key="1">
    <citation type="submission" date="2022-11" db="EMBL/GenBank/DDBJ databases">
        <title>Centuries of genome instability and evolution in soft-shell clam transmissible cancer (bioRxiv).</title>
        <authorList>
            <person name="Hart S.F.M."/>
            <person name="Yonemitsu M.A."/>
            <person name="Giersch R.M."/>
            <person name="Beal B.F."/>
            <person name="Arriagada G."/>
            <person name="Davis B.W."/>
            <person name="Ostrander E.A."/>
            <person name="Goff S.P."/>
            <person name="Metzger M.J."/>
        </authorList>
    </citation>
    <scope>NUCLEOTIDE SEQUENCE</scope>
    <source>
        <strain evidence="2">MELC-2E11</strain>
        <tissue evidence="2">Siphon/mantle</tissue>
    </source>
</reference>
<keyword evidence="3" id="KW-1185">Reference proteome</keyword>
<dbReference type="Gene3D" id="1.10.533.10">
    <property type="entry name" value="Death Domain, Fas"/>
    <property type="match status" value="1"/>
</dbReference>